<organism evidence="3 4">
    <name type="scientific">Idiomarina xiamenensis 10-D-4</name>
    <dbReference type="NCBI Taxonomy" id="740709"/>
    <lineage>
        <taxon>Bacteria</taxon>
        <taxon>Pseudomonadati</taxon>
        <taxon>Pseudomonadota</taxon>
        <taxon>Gammaproteobacteria</taxon>
        <taxon>Alteromonadales</taxon>
        <taxon>Idiomarinaceae</taxon>
        <taxon>Idiomarina</taxon>
    </lineage>
</organism>
<keyword evidence="4" id="KW-1185">Reference proteome</keyword>
<dbReference type="Pfam" id="PF20789">
    <property type="entry name" value="4HBT_3C"/>
    <property type="match status" value="1"/>
</dbReference>
<feature type="domain" description="Acyl-CoA thioesterase-like N-terminal HotDog" evidence="1">
    <location>
        <begin position="2"/>
        <end position="40"/>
    </location>
</feature>
<dbReference type="InterPro" id="IPR049449">
    <property type="entry name" value="TesB_ACOT8-like_N"/>
</dbReference>
<dbReference type="EMBL" id="AMRG01000032">
    <property type="protein sequence ID" value="EKE79076.1"/>
    <property type="molecule type" value="Genomic_DNA"/>
</dbReference>
<protein>
    <submittedName>
        <fullName evidence="3">Acyl-CoA thioesterase</fullName>
    </submittedName>
</protein>
<dbReference type="Gene3D" id="2.40.160.210">
    <property type="entry name" value="Acyl-CoA thioesterase, double hotdog domain"/>
    <property type="match status" value="1"/>
</dbReference>
<dbReference type="Proteomes" id="UP000014115">
    <property type="component" value="Unassembled WGS sequence"/>
</dbReference>
<dbReference type="OrthoDB" id="7059210at2"/>
<dbReference type="AlphaFoldDB" id="K2J7K0"/>
<comment type="caution">
    <text evidence="3">The sequence shown here is derived from an EMBL/GenBank/DDBJ whole genome shotgun (WGS) entry which is preliminary data.</text>
</comment>
<reference evidence="3 4" key="1">
    <citation type="journal article" date="2012" name="J. Bacteriol.">
        <title>Genome Sequence of Idiomarina xiamenensis Type Strain 10-D-4.</title>
        <authorList>
            <person name="Lai Q."/>
            <person name="Wang L."/>
            <person name="Wang W."/>
            <person name="Shao Z."/>
        </authorList>
    </citation>
    <scope>NUCLEOTIDE SEQUENCE [LARGE SCALE GENOMIC DNA]</scope>
    <source>
        <strain evidence="3 4">10-D-4</strain>
    </source>
</reference>
<gene>
    <name evidence="3" type="ORF">A10D4_13253</name>
</gene>
<feature type="domain" description="Acyl-CoA thioesterase-like C-terminal" evidence="2">
    <location>
        <begin position="61"/>
        <end position="196"/>
    </location>
</feature>
<dbReference type="STRING" id="740709.A10D4_13253"/>
<name>K2J7K0_9GAMM</name>
<dbReference type="InterPro" id="IPR049450">
    <property type="entry name" value="ACOT8-like_C"/>
</dbReference>
<proteinExistence type="predicted"/>
<dbReference type="RefSeq" id="WP_008490094.1">
    <property type="nucleotide sequence ID" value="NZ_AMRG01000032.1"/>
</dbReference>
<dbReference type="InterPro" id="IPR042171">
    <property type="entry name" value="Acyl-CoA_hotdog"/>
</dbReference>
<dbReference type="eggNOG" id="COG1946">
    <property type="taxonomic scope" value="Bacteria"/>
</dbReference>
<dbReference type="Pfam" id="PF13622">
    <property type="entry name" value="4HBT_3"/>
    <property type="match status" value="1"/>
</dbReference>
<feature type="non-terminal residue" evidence="3">
    <location>
        <position position="1"/>
    </location>
</feature>
<evidence type="ECO:0000259" key="1">
    <source>
        <dbReference type="Pfam" id="PF13622"/>
    </source>
</evidence>
<evidence type="ECO:0000313" key="3">
    <source>
        <dbReference type="EMBL" id="EKE79076.1"/>
    </source>
</evidence>
<dbReference type="PATRIC" id="fig|740709.3.peg.2663"/>
<accession>K2J7K0</accession>
<dbReference type="InterPro" id="IPR029069">
    <property type="entry name" value="HotDog_dom_sf"/>
</dbReference>
<evidence type="ECO:0000259" key="2">
    <source>
        <dbReference type="Pfam" id="PF20789"/>
    </source>
</evidence>
<dbReference type="SUPFAM" id="SSF54637">
    <property type="entry name" value="Thioesterase/thiol ester dehydrase-isomerase"/>
    <property type="match status" value="2"/>
</dbReference>
<sequence>VAGPATVKRTLLRQGKSVTQMRAELVQDGQVVVSALASFGAARPSIIKQSAVKHVNLGQPEDGLVMPNIEVVPEFVKHFDMSITIGGLPFSGHRSRSFGGWVRLKQAPLGLNEAYIAALVDAWPPALLPHLVQPAPASSLTWTLEFIEPLPQASAADWWQYQADIEYAADGYGYCAARLCDAEGKLVAISRQTVTVFA</sequence>
<evidence type="ECO:0000313" key="4">
    <source>
        <dbReference type="Proteomes" id="UP000014115"/>
    </source>
</evidence>